<dbReference type="InterPro" id="IPR003339">
    <property type="entry name" value="ABC/ECF_trnsptr_transmembrane"/>
</dbReference>
<dbReference type="GO" id="GO:0005886">
    <property type="term" value="C:plasma membrane"/>
    <property type="evidence" value="ECO:0007669"/>
    <property type="project" value="UniProtKB-ARBA"/>
</dbReference>
<evidence type="ECO:0000313" key="7">
    <source>
        <dbReference type="Proteomes" id="UP000051639"/>
    </source>
</evidence>
<feature type="transmembrane region" description="Helical" evidence="5">
    <location>
        <begin position="20"/>
        <end position="40"/>
    </location>
</feature>
<keyword evidence="2 5" id="KW-0812">Transmembrane</keyword>
<reference evidence="6 7" key="1">
    <citation type="journal article" date="2015" name="Genome Announc.">
        <title>Expanding the biotechnology potential of lactobacilli through comparative genomics of 213 strains and associated genera.</title>
        <authorList>
            <person name="Sun Z."/>
            <person name="Harris H.M."/>
            <person name="McCann A."/>
            <person name="Guo C."/>
            <person name="Argimon S."/>
            <person name="Zhang W."/>
            <person name="Yang X."/>
            <person name="Jeffery I.B."/>
            <person name="Cooney J.C."/>
            <person name="Kagawa T.F."/>
            <person name="Liu W."/>
            <person name="Song Y."/>
            <person name="Salvetti E."/>
            <person name="Wrobel A."/>
            <person name="Rasinkangas P."/>
            <person name="Parkhill J."/>
            <person name="Rea M.C."/>
            <person name="O'Sullivan O."/>
            <person name="Ritari J."/>
            <person name="Douillard F.P."/>
            <person name="Paul Ross R."/>
            <person name="Yang R."/>
            <person name="Briner A.E."/>
            <person name="Felis G.E."/>
            <person name="de Vos W.M."/>
            <person name="Barrangou R."/>
            <person name="Klaenhammer T.R."/>
            <person name="Caufield P.W."/>
            <person name="Cui Y."/>
            <person name="Zhang H."/>
            <person name="O'Toole P.W."/>
        </authorList>
    </citation>
    <scope>NUCLEOTIDE SEQUENCE [LARGE SCALE GENOMIC DNA]</scope>
    <source>
        <strain evidence="6 7">DSM 14792</strain>
    </source>
</reference>
<evidence type="ECO:0000256" key="1">
    <source>
        <dbReference type="ARBA" id="ARBA00004141"/>
    </source>
</evidence>
<dbReference type="OrthoDB" id="92887at2"/>
<evidence type="ECO:0000256" key="3">
    <source>
        <dbReference type="ARBA" id="ARBA00022989"/>
    </source>
</evidence>
<accession>A0A0R2GVZ5</accession>
<dbReference type="PATRIC" id="fig|148604.4.peg.1901"/>
<dbReference type="RefSeq" id="WP_056993946.1">
    <property type="nucleotide sequence ID" value="NZ_JQBA01000007.1"/>
</dbReference>
<protein>
    <submittedName>
        <fullName evidence="6">ABC transporter, permease protein</fullName>
    </submittedName>
</protein>
<evidence type="ECO:0000313" key="6">
    <source>
        <dbReference type="EMBL" id="KRN44975.1"/>
    </source>
</evidence>
<feature type="transmembrane region" description="Helical" evidence="5">
    <location>
        <begin position="47"/>
        <end position="68"/>
    </location>
</feature>
<dbReference type="AlphaFoldDB" id="A0A0R2GVZ5"/>
<comment type="subcellular location">
    <subcellularLocation>
        <location evidence="1">Membrane</location>
        <topology evidence="1">Multi-pass membrane protein</topology>
    </subcellularLocation>
</comment>
<evidence type="ECO:0000256" key="4">
    <source>
        <dbReference type="ARBA" id="ARBA00023136"/>
    </source>
</evidence>
<dbReference type="STRING" id="1203076.GCA_000312405_01595"/>
<organism evidence="6 7">
    <name type="scientific">Limosilactobacillus ingluviei</name>
    <dbReference type="NCBI Taxonomy" id="148604"/>
    <lineage>
        <taxon>Bacteria</taxon>
        <taxon>Bacillati</taxon>
        <taxon>Bacillota</taxon>
        <taxon>Bacilli</taxon>
        <taxon>Lactobacillales</taxon>
        <taxon>Lactobacillaceae</taxon>
        <taxon>Limosilactobacillus</taxon>
    </lineage>
</organism>
<dbReference type="EMBL" id="JQBA01000007">
    <property type="protein sequence ID" value="KRN44975.1"/>
    <property type="molecule type" value="Genomic_DNA"/>
</dbReference>
<name>A0A0R2GVZ5_9LACO</name>
<keyword evidence="7" id="KW-1185">Reference proteome</keyword>
<comment type="caution">
    <text evidence="6">The sequence shown here is derived from an EMBL/GenBank/DDBJ whole genome shotgun (WGS) entry which is preliminary data.</text>
</comment>
<gene>
    <name evidence="6" type="ORF">IV41_GL001843</name>
</gene>
<dbReference type="Proteomes" id="UP000051639">
    <property type="component" value="Unassembled WGS sequence"/>
</dbReference>
<evidence type="ECO:0000256" key="2">
    <source>
        <dbReference type="ARBA" id="ARBA00022692"/>
    </source>
</evidence>
<proteinExistence type="predicted"/>
<sequence>MNPSLKLLLVLLLSLEISFTQKLVVNLLLIAVGLGLVIATRPGLLTLLRLLVVPAIPAATLSITIGLFTPGHDWFFAAVLASRVYVYVLLGSAVTLSTPTLRLARSLEQNAHLPAKFAYGTLAAINLLPRIVTAVKTIKAAGQMRGVTLSFWSPRLYFKAILSAITWSEQLAQAMESHGFVENQPRTVAQPIPLSKIDWLRFVGSFCLAQVVLIAFP</sequence>
<feature type="transmembrane region" description="Helical" evidence="5">
    <location>
        <begin position="74"/>
        <end position="96"/>
    </location>
</feature>
<dbReference type="Pfam" id="PF02361">
    <property type="entry name" value="CbiQ"/>
    <property type="match status" value="1"/>
</dbReference>
<dbReference type="CDD" id="cd16914">
    <property type="entry name" value="EcfT"/>
    <property type="match status" value="1"/>
</dbReference>
<keyword evidence="3 5" id="KW-1133">Transmembrane helix</keyword>
<keyword evidence="4 5" id="KW-0472">Membrane</keyword>
<evidence type="ECO:0000256" key="5">
    <source>
        <dbReference type="SAM" id="Phobius"/>
    </source>
</evidence>
<dbReference type="eggNOG" id="COG0619">
    <property type="taxonomic scope" value="Bacteria"/>
</dbReference>